<dbReference type="InterPro" id="IPR003812">
    <property type="entry name" value="Fido"/>
</dbReference>
<dbReference type="AlphaFoldDB" id="A0A1N7QP68"/>
<accession>A0A1N7QP68</accession>
<dbReference type="PROSITE" id="PS51459">
    <property type="entry name" value="FIDO"/>
    <property type="match status" value="1"/>
</dbReference>
<dbReference type="InterPro" id="IPR053737">
    <property type="entry name" value="Type_II_TA_Toxin"/>
</dbReference>
<dbReference type="PANTHER" id="PTHR39426">
    <property type="entry name" value="HOMOLOGY TO DEATH-ON-CURING PROTEIN OF PHAGE P1"/>
    <property type="match status" value="1"/>
</dbReference>
<dbReference type="EMBL" id="FTOT01000018">
    <property type="protein sequence ID" value="SIT24715.1"/>
    <property type="molecule type" value="Genomic_DNA"/>
</dbReference>
<protein>
    <submittedName>
        <fullName evidence="2">Death on curing protein</fullName>
    </submittedName>
</protein>
<dbReference type="Proteomes" id="UP000186141">
    <property type="component" value="Unassembled WGS sequence"/>
</dbReference>
<name>A0A1N7QP68_9RHOB</name>
<evidence type="ECO:0000313" key="3">
    <source>
        <dbReference type="Proteomes" id="UP000186141"/>
    </source>
</evidence>
<gene>
    <name evidence="2" type="ORF">SAMN05421774_11818</name>
</gene>
<dbReference type="NCBIfam" id="TIGR01550">
    <property type="entry name" value="DOC_P1"/>
    <property type="match status" value="1"/>
</dbReference>
<feature type="domain" description="Fido" evidence="1">
    <location>
        <begin position="7"/>
        <end position="123"/>
    </location>
</feature>
<dbReference type="STRING" id="1086013.SAMN05421774_11818"/>
<dbReference type="Pfam" id="PF02661">
    <property type="entry name" value="Fic"/>
    <property type="match status" value="1"/>
</dbReference>
<dbReference type="PIRSF" id="PIRSF018297">
    <property type="entry name" value="Doc"/>
    <property type="match status" value="1"/>
</dbReference>
<dbReference type="SUPFAM" id="SSF140931">
    <property type="entry name" value="Fic-like"/>
    <property type="match status" value="1"/>
</dbReference>
<dbReference type="Gene3D" id="1.20.120.1870">
    <property type="entry name" value="Fic/DOC protein, Fido domain"/>
    <property type="match status" value="1"/>
</dbReference>
<dbReference type="InterPro" id="IPR036597">
    <property type="entry name" value="Fido-like_dom_sf"/>
</dbReference>
<evidence type="ECO:0000313" key="2">
    <source>
        <dbReference type="EMBL" id="SIT24715.1"/>
    </source>
</evidence>
<dbReference type="PANTHER" id="PTHR39426:SF1">
    <property type="entry name" value="HOMOLOGY TO DEATH-ON-CURING PROTEIN OF PHAGE P1"/>
    <property type="match status" value="1"/>
</dbReference>
<reference evidence="2 3" key="1">
    <citation type="submission" date="2017-01" db="EMBL/GenBank/DDBJ databases">
        <authorList>
            <person name="Mah S.A."/>
            <person name="Swanson W.J."/>
            <person name="Moy G.W."/>
            <person name="Vacquier V.D."/>
        </authorList>
    </citation>
    <scope>NUCLEOTIDE SEQUENCE [LARGE SCALE GENOMIC DNA]</scope>
    <source>
        <strain evidence="2 3">DSM 26375</strain>
    </source>
</reference>
<sequence length="130" mass="14297">MSQWTWVPFAALTVIHDRQIARHGGAPGTRDIALLEMGCARAMNLVAYADPDVFEIAAAYAFGISKAHAFVDGNKRTAFVAAFTFLRLNGHPLRPEPLAGVRMMENLASGNVTEKDFAEWLRTLEAPDPR</sequence>
<dbReference type="InterPro" id="IPR006440">
    <property type="entry name" value="Doc"/>
</dbReference>
<dbReference type="GO" id="GO:0016301">
    <property type="term" value="F:kinase activity"/>
    <property type="evidence" value="ECO:0007669"/>
    <property type="project" value="InterPro"/>
</dbReference>
<dbReference type="RefSeq" id="WP_076534452.1">
    <property type="nucleotide sequence ID" value="NZ_BMEH01000017.1"/>
</dbReference>
<organism evidence="2 3">
    <name type="scientific">Gemmobacter megaterium</name>
    <dbReference type="NCBI Taxonomy" id="1086013"/>
    <lineage>
        <taxon>Bacteria</taxon>
        <taxon>Pseudomonadati</taxon>
        <taxon>Pseudomonadota</taxon>
        <taxon>Alphaproteobacteria</taxon>
        <taxon>Rhodobacterales</taxon>
        <taxon>Paracoccaceae</taxon>
        <taxon>Gemmobacter</taxon>
    </lineage>
</organism>
<proteinExistence type="predicted"/>
<evidence type="ECO:0000259" key="1">
    <source>
        <dbReference type="PROSITE" id="PS51459"/>
    </source>
</evidence>
<keyword evidence="3" id="KW-1185">Reference proteome</keyword>
<dbReference type="OrthoDB" id="9802752at2"/>